<dbReference type="GO" id="GO:0006412">
    <property type="term" value="P:translation"/>
    <property type="evidence" value="ECO:0007669"/>
    <property type="project" value="UniProtKB-UniRule"/>
</dbReference>
<dbReference type="GO" id="GO:0003735">
    <property type="term" value="F:structural constituent of ribosome"/>
    <property type="evidence" value="ECO:0007669"/>
    <property type="project" value="InterPro"/>
</dbReference>
<accession>A0A2M8EYR0</accession>
<evidence type="ECO:0000256" key="3">
    <source>
        <dbReference type="HAMAP-Rule" id="MF_00385"/>
    </source>
</evidence>
<evidence type="ECO:0000313" key="5">
    <source>
        <dbReference type="Proteomes" id="UP000231383"/>
    </source>
</evidence>
<dbReference type="EMBL" id="PFSC01000105">
    <property type="protein sequence ID" value="PJC31774.1"/>
    <property type="molecule type" value="Genomic_DNA"/>
</dbReference>
<dbReference type="Pfam" id="PF00886">
    <property type="entry name" value="Ribosomal_S16"/>
    <property type="match status" value="1"/>
</dbReference>
<reference evidence="5" key="1">
    <citation type="submission" date="2017-09" db="EMBL/GenBank/DDBJ databases">
        <title>Depth-based differentiation of microbial function through sediment-hosted aquifers and enrichment of novel symbionts in the deep terrestrial subsurface.</title>
        <authorList>
            <person name="Probst A.J."/>
            <person name="Ladd B."/>
            <person name="Jarett J.K."/>
            <person name="Geller-Mcgrath D.E."/>
            <person name="Sieber C.M.K."/>
            <person name="Emerson J.B."/>
            <person name="Anantharaman K."/>
            <person name="Thomas B.C."/>
            <person name="Malmstrom R."/>
            <person name="Stieglmeier M."/>
            <person name="Klingl A."/>
            <person name="Woyke T."/>
            <person name="Ryan C.M."/>
            <person name="Banfield J.F."/>
        </authorList>
    </citation>
    <scope>NUCLEOTIDE SEQUENCE [LARGE SCALE GENOMIC DNA]</scope>
</reference>
<dbReference type="InterPro" id="IPR023803">
    <property type="entry name" value="Ribosomal_bS16_dom_sf"/>
</dbReference>
<keyword evidence="2 3" id="KW-0687">Ribonucleoprotein</keyword>
<dbReference type="GO" id="GO:0005737">
    <property type="term" value="C:cytoplasm"/>
    <property type="evidence" value="ECO:0007669"/>
    <property type="project" value="UniProtKB-ARBA"/>
</dbReference>
<evidence type="ECO:0000256" key="2">
    <source>
        <dbReference type="ARBA" id="ARBA00023274"/>
    </source>
</evidence>
<dbReference type="AlphaFoldDB" id="A0A2M8EYR0"/>
<evidence type="ECO:0000313" key="4">
    <source>
        <dbReference type="EMBL" id="PJC31774.1"/>
    </source>
</evidence>
<dbReference type="InterPro" id="IPR000307">
    <property type="entry name" value="Ribosomal_bS16"/>
</dbReference>
<comment type="caution">
    <text evidence="4">The sequence shown here is derived from an EMBL/GenBank/DDBJ whole genome shotgun (WGS) entry which is preliminary data.</text>
</comment>
<dbReference type="HAMAP" id="MF_00385">
    <property type="entry name" value="Ribosomal_bS16"/>
    <property type="match status" value="1"/>
</dbReference>
<organism evidence="4 5">
    <name type="scientific">Candidatus Roizmanbacteria bacterium CG_4_9_14_0_2_um_filter_39_13</name>
    <dbReference type="NCBI Taxonomy" id="1974839"/>
    <lineage>
        <taxon>Bacteria</taxon>
        <taxon>Candidatus Roizmaniibacteriota</taxon>
    </lineage>
</organism>
<protein>
    <recommendedName>
        <fullName evidence="3">Small ribosomal subunit protein bS16</fullName>
    </recommendedName>
</protein>
<name>A0A2M8EYR0_9BACT</name>
<dbReference type="NCBIfam" id="TIGR00002">
    <property type="entry name" value="S16"/>
    <property type="match status" value="1"/>
</dbReference>
<comment type="similarity">
    <text evidence="3">Belongs to the bacterial ribosomal protein bS16 family.</text>
</comment>
<dbReference type="PANTHER" id="PTHR12919">
    <property type="entry name" value="30S RIBOSOMAL PROTEIN S16"/>
    <property type="match status" value="1"/>
</dbReference>
<dbReference type="GO" id="GO:0015935">
    <property type="term" value="C:small ribosomal subunit"/>
    <property type="evidence" value="ECO:0007669"/>
    <property type="project" value="TreeGrafter"/>
</dbReference>
<sequence length="83" mass="9888">MSATIRLMRFGKRKQPFYRIVVLDKRKKRDGAYIERVGTYNPLLEGQNIEIVKERFENWRQKGAQISDGLKKLLSDQKRILYS</sequence>
<dbReference type="Gene3D" id="3.30.1320.10">
    <property type="match status" value="1"/>
</dbReference>
<dbReference type="PANTHER" id="PTHR12919:SF20">
    <property type="entry name" value="SMALL RIBOSOMAL SUBUNIT PROTEIN BS16M"/>
    <property type="match status" value="1"/>
</dbReference>
<proteinExistence type="inferred from homology"/>
<keyword evidence="1 3" id="KW-0689">Ribosomal protein</keyword>
<gene>
    <name evidence="3" type="primary">rpsP</name>
    <name evidence="4" type="ORF">CO051_03775</name>
</gene>
<dbReference type="SUPFAM" id="SSF54565">
    <property type="entry name" value="Ribosomal protein S16"/>
    <property type="match status" value="1"/>
</dbReference>
<evidence type="ECO:0000256" key="1">
    <source>
        <dbReference type="ARBA" id="ARBA00022980"/>
    </source>
</evidence>
<dbReference type="Proteomes" id="UP000231383">
    <property type="component" value="Unassembled WGS sequence"/>
</dbReference>